<accession>A0ABP7K2K6</accession>
<dbReference type="InterPro" id="IPR029756">
    <property type="entry name" value="MTH1187/YkoF-like"/>
</dbReference>
<dbReference type="Pfam" id="PF07615">
    <property type="entry name" value="Ykof"/>
    <property type="match status" value="2"/>
</dbReference>
<proteinExistence type="predicted"/>
<sequence>MNTFIDSPEAPASHTAPAESERITLTPQQFGVGARVTLAVMSDDYVSLILGALGEADATGLQVTTGDVSTFVGGAESDILRYLSQLIGAVGRSGAHLNAVVHFSRGCPGEVLCERPATAGPVPGTVGERVLTGVPAVAEWALYPLEDGVRGGAEPDHMRDIDAAIDFSKSNGTFRSSEHFVTRLEGDVADVLHTVALGWILVGRTVQHVTSHVTLSINSPFPNSPTGGTL</sequence>
<protein>
    <submittedName>
        <fullName evidence="2">YkoF family thiamine/hydroxymethylpyrimidine-binding protein</fullName>
    </submittedName>
</protein>
<dbReference type="EMBL" id="BAABCN010000002">
    <property type="protein sequence ID" value="GAA3863244.1"/>
    <property type="molecule type" value="Genomic_DNA"/>
</dbReference>
<dbReference type="SUPFAM" id="SSF89957">
    <property type="entry name" value="MTH1187/YkoF-like"/>
    <property type="match status" value="1"/>
</dbReference>
<feature type="domain" description="Thiamin/hydroxymethyl pyrimidine-binding YkoF putative" evidence="1">
    <location>
        <begin position="139"/>
        <end position="220"/>
    </location>
</feature>
<dbReference type="Proteomes" id="UP001501803">
    <property type="component" value="Unassembled WGS sequence"/>
</dbReference>
<evidence type="ECO:0000313" key="3">
    <source>
        <dbReference type="Proteomes" id="UP001501803"/>
    </source>
</evidence>
<dbReference type="Gene3D" id="3.30.70.930">
    <property type="match status" value="2"/>
</dbReference>
<evidence type="ECO:0000313" key="2">
    <source>
        <dbReference type="EMBL" id="GAA3863244.1"/>
    </source>
</evidence>
<feature type="domain" description="Thiamin/hydroxymethyl pyrimidine-binding YkoF putative" evidence="1">
    <location>
        <begin position="32"/>
        <end position="110"/>
    </location>
</feature>
<name>A0ABP7K2K6_9MICO</name>
<organism evidence="2 3">
    <name type="scientific">Leifsonia kafniensis</name>
    <dbReference type="NCBI Taxonomy" id="475957"/>
    <lineage>
        <taxon>Bacteria</taxon>
        <taxon>Bacillati</taxon>
        <taxon>Actinomycetota</taxon>
        <taxon>Actinomycetes</taxon>
        <taxon>Micrococcales</taxon>
        <taxon>Microbacteriaceae</taxon>
        <taxon>Leifsonia</taxon>
    </lineage>
</organism>
<dbReference type="RefSeq" id="WP_345061779.1">
    <property type="nucleotide sequence ID" value="NZ_BAABCN010000002.1"/>
</dbReference>
<keyword evidence="3" id="KW-1185">Reference proteome</keyword>
<evidence type="ECO:0000259" key="1">
    <source>
        <dbReference type="Pfam" id="PF07615"/>
    </source>
</evidence>
<comment type="caution">
    <text evidence="2">The sequence shown here is derived from an EMBL/GenBank/DDBJ whole genome shotgun (WGS) entry which is preliminary data.</text>
</comment>
<reference evidence="3" key="1">
    <citation type="journal article" date="2019" name="Int. J. Syst. Evol. Microbiol.">
        <title>The Global Catalogue of Microorganisms (GCM) 10K type strain sequencing project: providing services to taxonomists for standard genome sequencing and annotation.</title>
        <authorList>
            <consortium name="The Broad Institute Genomics Platform"/>
            <consortium name="The Broad Institute Genome Sequencing Center for Infectious Disease"/>
            <person name="Wu L."/>
            <person name="Ma J."/>
        </authorList>
    </citation>
    <scope>NUCLEOTIDE SEQUENCE [LARGE SCALE GENOMIC DNA]</scope>
    <source>
        <strain evidence="3">JCM 17021</strain>
    </source>
</reference>
<gene>
    <name evidence="2" type="ORF">GCM10022381_04100</name>
</gene>
<dbReference type="InterPro" id="IPR011522">
    <property type="entry name" value="Thiamin/HMP-bd_put_YkoF"/>
</dbReference>